<feature type="compositionally biased region" description="Basic and acidic residues" evidence="1">
    <location>
        <begin position="7"/>
        <end position="42"/>
    </location>
</feature>
<evidence type="ECO:0000313" key="3">
    <source>
        <dbReference type="Proteomes" id="UP000070175"/>
    </source>
</evidence>
<evidence type="ECO:0000256" key="1">
    <source>
        <dbReference type="SAM" id="MobiDB-lite"/>
    </source>
</evidence>
<dbReference type="AlphaFoldDB" id="A0A133VQJ5"/>
<organism evidence="2 3">
    <name type="scientific">candidate division MSBL1 archaeon SCGC-AAA382N08</name>
    <dbReference type="NCBI Taxonomy" id="1698285"/>
    <lineage>
        <taxon>Archaea</taxon>
        <taxon>Methanobacteriati</taxon>
        <taxon>Methanobacteriota</taxon>
        <taxon>candidate division MSBL1</taxon>
    </lineage>
</organism>
<dbReference type="Proteomes" id="UP000070175">
    <property type="component" value="Unassembled WGS sequence"/>
</dbReference>
<name>A0A133VQJ5_9EURY</name>
<proteinExistence type="predicted"/>
<reference evidence="2 3" key="1">
    <citation type="journal article" date="2016" name="Sci. Rep.">
        <title>Metabolic traits of an uncultured archaeal lineage -MSBL1- from brine pools of the Red Sea.</title>
        <authorList>
            <person name="Mwirichia R."/>
            <person name="Alam I."/>
            <person name="Rashid M."/>
            <person name="Vinu M."/>
            <person name="Ba-Alawi W."/>
            <person name="Anthony Kamau A."/>
            <person name="Kamanda Ngugi D."/>
            <person name="Goker M."/>
            <person name="Klenk H.P."/>
            <person name="Bajic V."/>
            <person name="Stingl U."/>
        </authorList>
    </citation>
    <scope>NUCLEOTIDE SEQUENCE [LARGE SCALE GENOMIC DNA]</scope>
    <source>
        <strain evidence="2">SCGC-AAA382N08</strain>
    </source>
</reference>
<dbReference type="EMBL" id="LHYJ01000005">
    <property type="protein sequence ID" value="KXB08691.1"/>
    <property type="molecule type" value="Genomic_DNA"/>
</dbReference>
<sequence>MKKRKKNEGSGSEKKLANRLNERIEKQTKSETEASRLGDRLSRRIEEYAKKREESGTSGDTLEATDFFEEITRLAEKHPELENVKVSELKKAISQTGMSHPEEVVNKLRKEEYQTRLRELEDEWVTY</sequence>
<comment type="caution">
    <text evidence="2">The sequence shown here is derived from an EMBL/GenBank/DDBJ whole genome shotgun (WGS) entry which is preliminary data.</text>
</comment>
<evidence type="ECO:0000313" key="2">
    <source>
        <dbReference type="EMBL" id="KXB08691.1"/>
    </source>
</evidence>
<keyword evidence="3" id="KW-1185">Reference proteome</keyword>
<gene>
    <name evidence="2" type="ORF">AKJ56_00580</name>
</gene>
<accession>A0A133VQJ5</accession>
<feature type="region of interest" description="Disordered" evidence="1">
    <location>
        <begin position="1"/>
        <end position="42"/>
    </location>
</feature>
<protein>
    <submittedName>
        <fullName evidence="2">Uncharacterized protein</fullName>
    </submittedName>
</protein>